<name>A0A1F5PXF6_9BACT</name>
<dbReference type="GO" id="GO:0003697">
    <property type="term" value="F:single-stranded DNA binding"/>
    <property type="evidence" value="ECO:0007669"/>
    <property type="project" value="UniProtKB-UniRule"/>
</dbReference>
<evidence type="ECO:0000256" key="8">
    <source>
        <dbReference type="ARBA" id="ARBA00023125"/>
    </source>
</evidence>
<evidence type="ECO:0000256" key="4">
    <source>
        <dbReference type="ARBA" id="ARBA00022490"/>
    </source>
</evidence>
<dbReference type="STRING" id="1817841.A3B10_00065"/>
<evidence type="ECO:0000256" key="2">
    <source>
        <dbReference type="ARBA" id="ARBA00008016"/>
    </source>
</evidence>
<accession>A0A1F5PXF6</accession>
<keyword evidence="8 9" id="KW-0238">DNA-binding</keyword>
<comment type="function">
    <text evidence="9 10">The RecF protein is involved in DNA metabolism; it is required for DNA replication and normal SOS inducibility. RecF binds preferentially to single-stranded, linear DNA. It also seems to bind ATP.</text>
</comment>
<dbReference type="EMBL" id="MFFB01000013">
    <property type="protein sequence ID" value="OGE94544.1"/>
    <property type="molecule type" value="Genomic_DNA"/>
</dbReference>
<evidence type="ECO:0000259" key="11">
    <source>
        <dbReference type="Pfam" id="PF02463"/>
    </source>
</evidence>
<evidence type="ECO:0000256" key="1">
    <source>
        <dbReference type="ARBA" id="ARBA00004496"/>
    </source>
</evidence>
<comment type="subcellular location">
    <subcellularLocation>
        <location evidence="1 9 10">Cytoplasm</location>
    </subcellularLocation>
</comment>
<dbReference type="Proteomes" id="UP000177281">
    <property type="component" value="Unassembled WGS sequence"/>
</dbReference>
<evidence type="ECO:0000313" key="12">
    <source>
        <dbReference type="EMBL" id="OGE94544.1"/>
    </source>
</evidence>
<keyword evidence="6 9" id="KW-0547">Nucleotide-binding</keyword>
<dbReference type="GO" id="GO:0006302">
    <property type="term" value="P:double-strand break repair"/>
    <property type="evidence" value="ECO:0007669"/>
    <property type="project" value="TreeGrafter"/>
</dbReference>
<keyword evidence="5 9" id="KW-0235">DNA replication</keyword>
<comment type="similarity">
    <text evidence="2 9 10">Belongs to the RecF family.</text>
</comment>
<keyword evidence="9 10" id="KW-0742">SOS response</keyword>
<feature type="binding site" evidence="9">
    <location>
        <begin position="30"/>
        <end position="37"/>
    </location>
    <ligand>
        <name>ATP</name>
        <dbReference type="ChEBI" id="CHEBI:30616"/>
    </ligand>
</feature>
<dbReference type="NCBIfam" id="TIGR00611">
    <property type="entry name" value="recf"/>
    <property type="match status" value="1"/>
</dbReference>
<keyword evidence="9 10" id="KW-0234">DNA repair</keyword>
<dbReference type="InterPro" id="IPR001238">
    <property type="entry name" value="DNA-binding_RecF"/>
</dbReference>
<dbReference type="GO" id="GO:0009432">
    <property type="term" value="P:SOS response"/>
    <property type="evidence" value="ECO:0007669"/>
    <property type="project" value="UniProtKB-UniRule"/>
</dbReference>
<dbReference type="Gene3D" id="1.20.1050.90">
    <property type="entry name" value="RecF/RecN/SMC, N-terminal domain"/>
    <property type="match status" value="1"/>
</dbReference>
<dbReference type="InterPro" id="IPR003395">
    <property type="entry name" value="RecF/RecN/SMC_N"/>
</dbReference>
<dbReference type="PROSITE" id="PS00618">
    <property type="entry name" value="RECF_2"/>
    <property type="match status" value="1"/>
</dbReference>
<dbReference type="Pfam" id="PF02463">
    <property type="entry name" value="SMC_N"/>
    <property type="match status" value="1"/>
</dbReference>
<dbReference type="InterPro" id="IPR027417">
    <property type="entry name" value="P-loop_NTPase"/>
</dbReference>
<dbReference type="GO" id="GO:0005737">
    <property type="term" value="C:cytoplasm"/>
    <property type="evidence" value="ECO:0007669"/>
    <property type="project" value="UniProtKB-SubCell"/>
</dbReference>
<comment type="caution">
    <text evidence="12">The sequence shown here is derived from an EMBL/GenBank/DDBJ whole genome shotgun (WGS) entry which is preliminary data.</text>
</comment>
<dbReference type="GO" id="GO:0005524">
    <property type="term" value="F:ATP binding"/>
    <property type="evidence" value="ECO:0007669"/>
    <property type="project" value="UniProtKB-UniRule"/>
</dbReference>
<gene>
    <name evidence="9" type="primary">recF</name>
    <name evidence="12" type="ORF">A3B10_00065</name>
</gene>
<dbReference type="PANTHER" id="PTHR32182">
    <property type="entry name" value="DNA REPLICATION AND REPAIR PROTEIN RECF"/>
    <property type="match status" value="1"/>
</dbReference>
<dbReference type="GO" id="GO:0006260">
    <property type="term" value="P:DNA replication"/>
    <property type="evidence" value="ECO:0007669"/>
    <property type="project" value="UniProtKB-UniRule"/>
</dbReference>
<protein>
    <recommendedName>
        <fullName evidence="3 9">DNA replication and repair protein RecF</fullName>
    </recommendedName>
</protein>
<dbReference type="SUPFAM" id="SSF52540">
    <property type="entry name" value="P-loop containing nucleoside triphosphate hydrolases"/>
    <property type="match status" value="1"/>
</dbReference>
<keyword evidence="4 9" id="KW-0963">Cytoplasm</keyword>
<evidence type="ECO:0000256" key="10">
    <source>
        <dbReference type="RuleBase" id="RU000578"/>
    </source>
</evidence>
<feature type="domain" description="RecF/RecN/SMC N-terminal" evidence="11">
    <location>
        <begin position="3"/>
        <end position="351"/>
    </location>
</feature>
<reference evidence="12 13" key="1">
    <citation type="journal article" date="2016" name="Nat. Commun.">
        <title>Thousands of microbial genomes shed light on interconnected biogeochemical processes in an aquifer system.</title>
        <authorList>
            <person name="Anantharaman K."/>
            <person name="Brown C.T."/>
            <person name="Hug L.A."/>
            <person name="Sharon I."/>
            <person name="Castelle C.J."/>
            <person name="Probst A.J."/>
            <person name="Thomas B.C."/>
            <person name="Singh A."/>
            <person name="Wilkins M.J."/>
            <person name="Karaoz U."/>
            <person name="Brodie E.L."/>
            <person name="Williams K.H."/>
            <person name="Hubbard S.S."/>
            <person name="Banfield J.F."/>
        </authorList>
    </citation>
    <scope>NUCLEOTIDE SEQUENCE [LARGE SCALE GENOMIC DNA]</scope>
</reference>
<keyword evidence="9 10" id="KW-0227">DNA damage</keyword>
<dbReference type="InterPro" id="IPR042174">
    <property type="entry name" value="RecF_2"/>
</dbReference>
<evidence type="ECO:0000256" key="5">
    <source>
        <dbReference type="ARBA" id="ARBA00022705"/>
    </source>
</evidence>
<sequence length="354" mass="40626">MKLTEVKLENFRNYKKIGVAIDADLVLVLGDNASGKTNFLESIYFLSRLKSFRAPDDLLIRVGADYFNLQAKVQEQKLEAVVAKNTIVRRVFKINDQKVKRTIWQSYKTVLFVPNDLNLFILGPATRRKFLDEILSQKSKEYSLALISLGHILKQKAALLEVLNQGSGDVSELESWNEQLTQSSRIIEQHRYLFIDFINQRFKHLNQELTGLSSRFLVEFISMVAGLDEQGLLAKLSQYQEAEIKSGQCLVGPHRDDFVIKKDEVLNIFNSSRGELRTQVLTLKLLEAEYLSDDKQKPIILLDDVFSELDEIRRAKLIENLKGYQIFITSTEEHHLPKLSKEALVLKVENNAII</sequence>
<organism evidence="12 13">
    <name type="scientific">Candidatus Doudnabacteria bacterium RIFCSPLOWO2_01_FULL_44_21</name>
    <dbReference type="NCBI Taxonomy" id="1817841"/>
    <lineage>
        <taxon>Bacteria</taxon>
        <taxon>Candidatus Doudnaibacteriota</taxon>
    </lineage>
</organism>
<evidence type="ECO:0000256" key="3">
    <source>
        <dbReference type="ARBA" id="ARBA00020170"/>
    </source>
</evidence>
<evidence type="ECO:0000313" key="13">
    <source>
        <dbReference type="Proteomes" id="UP000177281"/>
    </source>
</evidence>
<proteinExistence type="inferred from homology"/>
<evidence type="ECO:0000256" key="6">
    <source>
        <dbReference type="ARBA" id="ARBA00022741"/>
    </source>
</evidence>
<dbReference type="GO" id="GO:0000731">
    <property type="term" value="P:DNA synthesis involved in DNA repair"/>
    <property type="evidence" value="ECO:0007669"/>
    <property type="project" value="TreeGrafter"/>
</dbReference>
<dbReference type="AlphaFoldDB" id="A0A1F5PXF6"/>
<evidence type="ECO:0000256" key="9">
    <source>
        <dbReference type="HAMAP-Rule" id="MF_00365"/>
    </source>
</evidence>
<dbReference type="PANTHER" id="PTHR32182:SF0">
    <property type="entry name" value="DNA REPLICATION AND REPAIR PROTEIN RECF"/>
    <property type="match status" value="1"/>
</dbReference>
<keyword evidence="7 9" id="KW-0067">ATP-binding</keyword>
<dbReference type="HAMAP" id="MF_00365">
    <property type="entry name" value="RecF"/>
    <property type="match status" value="1"/>
</dbReference>
<dbReference type="InterPro" id="IPR018078">
    <property type="entry name" value="DNA-binding_RecF_CS"/>
</dbReference>
<dbReference type="Gene3D" id="3.40.50.300">
    <property type="entry name" value="P-loop containing nucleotide triphosphate hydrolases"/>
    <property type="match status" value="1"/>
</dbReference>
<evidence type="ECO:0000256" key="7">
    <source>
        <dbReference type="ARBA" id="ARBA00022840"/>
    </source>
</evidence>